<dbReference type="AlphaFoldDB" id="A0AAW9MWL1"/>
<dbReference type="RefSeq" id="WP_324618978.1">
    <property type="nucleotide sequence ID" value="NZ_JAYKOT010000002.1"/>
</dbReference>
<dbReference type="EMBL" id="JAYKOT010000002">
    <property type="protein sequence ID" value="MEB3428902.1"/>
    <property type="molecule type" value="Genomic_DNA"/>
</dbReference>
<reference evidence="1 2" key="1">
    <citation type="submission" date="2024-01" db="EMBL/GenBank/DDBJ databases">
        <title>Complete genome sequence of Citroniella saccharovorans strain M6.X9, isolated from human fecal sample.</title>
        <authorList>
            <person name="Cheng G."/>
            <person name="Westerholm M."/>
            <person name="Schnurer A."/>
        </authorList>
    </citation>
    <scope>NUCLEOTIDE SEQUENCE [LARGE SCALE GENOMIC DNA]</scope>
    <source>
        <strain evidence="1 2">DSM 29873</strain>
    </source>
</reference>
<protein>
    <submittedName>
        <fullName evidence="1">Uncharacterized protein</fullName>
    </submittedName>
</protein>
<organism evidence="1 2">
    <name type="scientific">Citroniella saccharovorans</name>
    <dbReference type="NCBI Taxonomy" id="2053367"/>
    <lineage>
        <taxon>Bacteria</taxon>
        <taxon>Bacillati</taxon>
        <taxon>Bacillota</taxon>
        <taxon>Tissierellia</taxon>
        <taxon>Tissierellales</taxon>
        <taxon>Peptoniphilaceae</taxon>
        <taxon>Citroniella</taxon>
    </lineage>
</organism>
<comment type="caution">
    <text evidence="1">The sequence shown here is derived from an EMBL/GenBank/DDBJ whole genome shotgun (WGS) entry which is preliminary data.</text>
</comment>
<proteinExistence type="predicted"/>
<gene>
    <name evidence="1" type="ORF">VLK81_02495</name>
</gene>
<keyword evidence="2" id="KW-1185">Reference proteome</keyword>
<sequence length="91" mass="10645">MENINIDRIGNDLADAYEEGYQQGVKENKENNKKLRSLQDIIARDAVRRREKVIAVDSKTFENIIGKEVRLMLTSEILSEINEDIRKYRGY</sequence>
<evidence type="ECO:0000313" key="1">
    <source>
        <dbReference type="EMBL" id="MEB3428902.1"/>
    </source>
</evidence>
<accession>A0AAW9MWL1</accession>
<dbReference type="Proteomes" id="UP001357733">
    <property type="component" value="Unassembled WGS sequence"/>
</dbReference>
<evidence type="ECO:0000313" key="2">
    <source>
        <dbReference type="Proteomes" id="UP001357733"/>
    </source>
</evidence>
<name>A0AAW9MWL1_9FIRM</name>